<dbReference type="EMBL" id="BMVW01000008">
    <property type="protein sequence ID" value="GGZ17571.1"/>
    <property type="molecule type" value="Genomic_DNA"/>
</dbReference>
<dbReference type="AlphaFoldDB" id="A0A918PR95"/>
<organism evidence="2 3">
    <name type="scientific">Streptomyces poonensis</name>
    <dbReference type="NCBI Taxonomy" id="68255"/>
    <lineage>
        <taxon>Bacteria</taxon>
        <taxon>Bacillati</taxon>
        <taxon>Actinomycetota</taxon>
        <taxon>Actinomycetes</taxon>
        <taxon>Kitasatosporales</taxon>
        <taxon>Streptomycetaceae</taxon>
        <taxon>Streptomyces</taxon>
    </lineage>
</organism>
<evidence type="ECO:0000256" key="1">
    <source>
        <dbReference type="SAM" id="MobiDB-lite"/>
    </source>
</evidence>
<sequence>MSDRIAWLVEPLLRLLFPGRGRHRRVATPPLARQTGLPTTRQAGSRPLRGEDNHLVRPYLVAHERREEARRQRARRRALWLAVHGIDIGPRVIHGVEVTV</sequence>
<name>A0A918PR95_9ACTN</name>
<accession>A0A918PR95</accession>
<proteinExistence type="predicted"/>
<evidence type="ECO:0000313" key="3">
    <source>
        <dbReference type="Proteomes" id="UP000622166"/>
    </source>
</evidence>
<evidence type="ECO:0000313" key="2">
    <source>
        <dbReference type="EMBL" id="GGZ17571.1"/>
    </source>
</evidence>
<feature type="region of interest" description="Disordered" evidence="1">
    <location>
        <begin position="28"/>
        <end position="51"/>
    </location>
</feature>
<reference evidence="2" key="1">
    <citation type="journal article" date="2014" name="Int. J. Syst. Evol. Microbiol.">
        <title>Complete genome sequence of Corynebacterium casei LMG S-19264T (=DSM 44701T), isolated from a smear-ripened cheese.</title>
        <authorList>
            <consortium name="US DOE Joint Genome Institute (JGI-PGF)"/>
            <person name="Walter F."/>
            <person name="Albersmeier A."/>
            <person name="Kalinowski J."/>
            <person name="Ruckert C."/>
        </authorList>
    </citation>
    <scope>NUCLEOTIDE SEQUENCE</scope>
    <source>
        <strain evidence="2">JCM 4815</strain>
    </source>
</reference>
<dbReference type="Proteomes" id="UP000622166">
    <property type="component" value="Unassembled WGS sequence"/>
</dbReference>
<dbReference type="RefSeq" id="WP_189861325.1">
    <property type="nucleotide sequence ID" value="NZ_BMVW01000008.1"/>
</dbReference>
<protein>
    <submittedName>
        <fullName evidence="2">Uncharacterized protein</fullName>
    </submittedName>
</protein>
<comment type="caution">
    <text evidence="2">The sequence shown here is derived from an EMBL/GenBank/DDBJ whole genome shotgun (WGS) entry which is preliminary data.</text>
</comment>
<gene>
    <name evidence="2" type="ORF">GCM10010365_41810</name>
</gene>
<reference evidence="2" key="2">
    <citation type="submission" date="2020-09" db="EMBL/GenBank/DDBJ databases">
        <authorList>
            <person name="Sun Q."/>
            <person name="Ohkuma M."/>
        </authorList>
    </citation>
    <scope>NUCLEOTIDE SEQUENCE</scope>
    <source>
        <strain evidence="2">JCM 4815</strain>
    </source>
</reference>
<keyword evidence="3" id="KW-1185">Reference proteome</keyword>